<dbReference type="AlphaFoldDB" id="A0A1H6VX50"/>
<dbReference type="InterPro" id="IPR016181">
    <property type="entry name" value="Acyl_CoA_acyltransferase"/>
</dbReference>
<keyword evidence="3" id="KW-1185">Reference proteome</keyword>
<keyword evidence="2" id="KW-0808">Transferase</keyword>
<dbReference type="OrthoDB" id="9788916at2"/>
<accession>A0A1H6VX50</accession>
<gene>
    <name evidence="2" type="ORF">SAMN05660918_2341</name>
</gene>
<dbReference type="PROSITE" id="PS51186">
    <property type="entry name" value="GNAT"/>
    <property type="match status" value="1"/>
</dbReference>
<dbReference type="GO" id="GO:0016747">
    <property type="term" value="F:acyltransferase activity, transferring groups other than amino-acyl groups"/>
    <property type="evidence" value="ECO:0007669"/>
    <property type="project" value="InterPro"/>
</dbReference>
<dbReference type="STRING" id="402734.SAMN05660918_2341"/>
<dbReference type="SUPFAM" id="SSF55729">
    <property type="entry name" value="Acyl-CoA N-acyltransferases (Nat)"/>
    <property type="match status" value="1"/>
</dbReference>
<dbReference type="InterPro" id="IPR000182">
    <property type="entry name" value="GNAT_dom"/>
</dbReference>
<dbReference type="RefSeq" id="WP_091313558.1">
    <property type="nucleotide sequence ID" value="NZ_CBCSJU010000001.1"/>
</dbReference>
<proteinExistence type="predicted"/>
<reference evidence="3" key="1">
    <citation type="submission" date="2016-10" db="EMBL/GenBank/DDBJ databases">
        <authorList>
            <person name="Varghese N."/>
            <person name="Submissions S."/>
        </authorList>
    </citation>
    <scope>NUCLEOTIDE SEQUENCE [LARGE SCALE GENOMIC DNA]</scope>
    <source>
        <strain evidence="3">DSM 17934</strain>
    </source>
</reference>
<dbReference type="PANTHER" id="PTHR43792">
    <property type="entry name" value="GNAT FAMILY, PUTATIVE (AFU_ORTHOLOGUE AFUA_3G00765)-RELATED-RELATED"/>
    <property type="match status" value="1"/>
</dbReference>
<dbReference type="Proteomes" id="UP000199702">
    <property type="component" value="Unassembled WGS sequence"/>
</dbReference>
<dbReference type="Pfam" id="PF13302">
    <property type="entry name" value="Acetyltransf_3"/>
    <property type="match status" value="1"/>
</dbReference>
<dbReference type="Gene3D" id="3.40.630.30">
    <property type="match status" value="1"/>
</dbReference>
<dbReference type="PANTHER" id="PTHR43792:SF16">
    <property type="entry name" value="N-ACETYLTRANSFERASE DOMAIN-CONTAINING PROTEIN"/>
    <property type="match status" value="1"/>
</dbReference>
<evidence type="ECO:0000313" key="2">
    <source>
        <dbReference type="EMBL" id="SEJ09251.1"/>
    </source>
</evidence>
<name>A0A1H6VX50_9FLAO</name>
<protein>
    <submittedName>
        <fullName evidence="2">Acetyltransferase (GNAT) domain-containing protein</fullName>
    </submittedName>
</protein>
<dbReference type="InterPro" id="IPR051531">
    <property type="entry name" value="N-acetyltransferase"/>
</dbReference>
<sequence length="171" mass="20270">MNPIFETERLLFRPLELSDVDAFFEMNDNPNVNKFLRNPVTTKIEAGNYIQKIIDEYNKNGISRFAVFLRENNKLIGFSGLKYRSQEENNHINFYDLGYRFSEEHWNKGYATEAALFWLNYGFNEKNLSEIYASAVSENVASNNLLKKLCFKMTNQYYVNNLLHSWYKIEK</sequence>
<dbReference type="EMBL" id="FNYA01000006">
    <property type="protein sequence ID" value="SEJ09251.1"/>
    <property type="molecule type" value="Genomic_DNA"/>
</dbReference>
<evidence type="ECO:0000259" key="1">
    <source>
        <dbReference type="PROSITE" id="PS51186"/>
    </source>
</evidence>
<feature type="domain" description="N-acetyltransferase" evidence="1">
    <location>
        <begin position="10"/>
        <end position="171"/>
    </location>
</feature>
<organism evidence="2 3">
    <name type="scientific">Flavobacterium terrigena</name>
    <dbReference type="NCBI Taxonomy" id="402734"/>
    <lineage>
        <taxon>Bacteria</taxon>
        <taxon>Pseudomonadati</taxon>
        <taxon>Bacteroidota</taxon>
        <taxon>Flavobacteriia</taxon>
        <taxon>Flavobacteriales</taxon>
        <taxon>Flavobacteriaceae</taxon>
        <taxon>Flavobacterium</taxon>
    </lineage>
</organism>
<evidence type="ECO:0000313" key="3">
    <source>
        <dbReference type="Proteomes" id="UP000199702"/>
    </source>
</evidence>